<dbReference type="PROSITE" id="PS51381">
    <property type="entry name" value="C2_B9"/>
    <property type="match status" value="1"/>
</dbReference>
<dbReference type="AlphaFoldDB" id="A0A8J9W038"/>
<dbReference type="EMBL" id="OV696686">
    <property type="protein sequence ID" value="CAH1232196.1"/>
    <property type="molecule type" value="Genomic_DNA"/>
</dbReference>
<dbReference type="Pfam" id="PF07162">
    <property type="entry name" value="B9-C2"/>
    <property type="match status" value="1"/>
</dbReference>
<evidence type="ECO:0000256" key="3">
    <source>
        <dbReference type="ARBA" id="ARBA00022794"/>
    </source>
</evidence>
<keyword evidence="3" id="KW-0970">Cilium biogenesis/degradation</keyword>
<dbReference type="GO" id="GO:0060271">
    <property type="term" value="P:cilium assembly"/>
    <property type="evidence" value="ECO:0007669"/>
    <property type="project" value="TreeGrafter"/>
</dbReference>
<dbReference type="PANTHER" id="PTHR12968:SF4">
    <property type="entry name" value="TECTONIC-LIKE COMPLEX MEMBER MKS1"/>
    <property type="match status" value="1"/>
</dbReference>
<gene>
    <name evidence="6" type="primary">MKS1</name>
    <name evidence="6" type="ORF">BLAG_LOCUS1436</name>
</gene>
<evidence type="ECO:0000256" key="5">
    <source>
        <dbReference type="ARBA" id="ARBA00023273"/>
    </source>
</evidence>
<dbReference type="Proteomes" id="UP000838412">
    <property type="component" value="Chromosome 1"/>
</dbReference>
<keyword evidence="4" id="KW-0206">Cytoskeleton</keyword>
<protein>
    <submittedName>
        <fullName evidence="6">MKS1 protein</fullName>
    </submittedName>
</protein>
<dbReference type="OrthoDB" id="10263520at2759"/>
<evidence type="ECO:0000256" key="4">
    <source>
        <dbReference type="ARBA" id="ARBA00023212"/>
    </source>
</evidence>
<keyword evidence="7" id="KW-1185">Reference proteome</keyword>
<dbReference type="PANTHER" id="PTHR12968">
    <property type="entry name" value="B9 DOMAIN-CONTAINING"/>
    <property type="match status" value="1"/>
</dbReference>
<evidence type="ECO:0000256" key="1">
    <source>
        <dbReference type="ARBA" id="ARBA00004120"/>
    </source>
</evidence>
<evidence type="ECO:0000313" key="6">
    <source>
        <dbReference type="EMBL" id="CAH1232196.1"/>
    </source>
</evidence>
<organism evidence="6 7">
    <name type="scientific">Branchiostoma lanceolatum</name>
    <name type="common">Common lancelet</name>
    <name type="synonym">Amphioxus lanceolatum</name>
    <dbReference type="NCBI Taxonomy" id="7740"/>
    <lineage>
        <taxon>Eukaryota</taxon>
        <taxon>Metazoa</taxon>
        <taxon>Chordata</taxon>
        <taxon>Cephalochordata</taxon>
        <taxon>Leptocardii</taxon>
        <taxon>Amphioxiformes</taxon>
        <taxon>Branchiostomatidae</taxon>
        <taxon>Branchiostoma</taxon>
    </lineage>
</organism>
<dbReference type="InterPro" id="IPR010796">
    <property type="entry name" value="C2_B9-type_dom"/>
</dbReference>
<dbReference type="GO" id="GO:0036038">
    <property type="term" value="C:MKS complex"/>
    <property type="evidence" value="ECO:0007669"/>
    <property type="project" value="TreeGrafter"/>
</dbReference>
<keyword evidence="5" id="KW-0966">Cell projection</keyword>
<name>A0A8J9W038_BRALA</name>
<accession>A0A8J9W038</accession>
<reference evidence="6" key="1">
    <citation type="submission" date="2022-01" db="EMBL/GenBank/DDBJ databases">
        <authorList>
            <person name="Braso-Vives M."/>
        </authorList>
    </citation>
    <scope>NUCLEOTIDE SEQUENCE</scope>
</reference>
<sequence>MDNWSTDKSTAYYRSRDPINNFRIKVTLHRITSATIIPQHNVVQQEGQSHVEMGDMGSKASMGPRPDDREEFTFQWQQKLFSQREMTEYSNKSNVLTYLDEKYNHEVTSLEQKGGRPNKRIFSYVDHDRFTNLEEYDTMTTSPNEDQSFLVERMSQVRRRRQADRGGNIPRNKNLVNMKPTEDFIRNNHVINTPQQTMYIMADLSARNRTPELSDEYVLCTIQVDNNGVISIKPDFNRSRGPYRLETEGERREIYEYTLQHVSKAMSSQEQDREHKMYKELYAKHIETLAASVGEQFEMPPPGILRLNLYGEIVSARNFEYDNLHINFFLELPRNWTSDHGQQLSGVTHTAATKVEDKDNVAYFSYPFEYEIFFRNETEDDMPQWPLLFLQVLSVDSWQRYRTEGYGYCSIPSAPGVHHKTTHTWRPVGNSLVDPMRRFFVGGSPELEDPTYTAVPTTFDGQRLSKFGFRTESSGSIQIKLYCVQQSQAFLETTTKKRKTATLLDRLGGMSAQSNIMNVLDAFQKARKRMQSARENLASTMGAA</sequence>
<evidence type="ECO:0000313" key="7">
    <source>
        <dbReference type="Proteomes" id="UP000838412"/>
    </source>
</evidence>
<keyword evidence="2" id="KW-0963">Cytoplasm</keyword>
<evidence type="ECO:0000256" key="2">
    <source>
        <dbReference type="ARBA" id="ARBA00022490"/>
    </source>
</evidence>
<comment type="subcellular location">
    <subcellularLocation>
        <location evidence="1">Cytoplasm</location>
        <location evidence="1">Cytoskeleton</location>
        <location evidence="1">Cilium basal body</location>
    </subcellularLocation>
</comment>
<proteinExistence type="predicted"/>